<accession>A0A7W9C8A1</accession>
<evidence type="ECO:0000313" key="7">
    <source>
        <dbReference type="Proteomes" id="UP000527324"/>
    </source>
</evidence>
<dbReference type="InterPro" id="IPR015860">
    <property type="entry name" value="ABC_transpr_TagH-like"/>
</dbReference>
<protein>
    <submittedName>
        <fullName evidence="6">Capsular polysaccharide transport system ATP-binding protein</fullName>
    </submittedName>
</protein>
<keyword evidence="2" id="KW-0813">Transport</keyword>
<sequence>MAILGRNGQGKSTLIKLLGGVMSPTGGRVDWHMSQSWPIGFHGGFQGSLSGLDNIRFLARIYGRPFREVRDRVDDFAELGRSLRQPVKHYSSGMRARLAFGLSLAIEFECYLIDELVAVGDARFQRKCQHELFERRAERAFLLASHNTDLISGYCDRALLVESGKTKIFEDIGEAVEIYKWLRTA</sequence>
<dbReference type="Gene3D" id="3.40.50.300">
    <property type="entry name" value="P-loop containing nucleotide triphosphate hydrolases"/>
    <property type="match status" value="1"/>
</dbReference>
<dbReference type="PANTHER" id="PTHR46743">
    <property type="entry name" value="TEICHOIC ACIDS EXPORT ATP-BINDING PROTEIN TAGH"/>
    <property type="match status" value="1"/>
</dbReference>
<comment type="similarity">
    <text evidence="1">Belongs to the ABC transporter superfamily.</text>
</comment>
<dbReference type="SUPFAM" id="SSF52540">
    <property type="entry name" value="P-loop containing nucleoside triphosphate hydrolases"/>
    <property type="match status" value="1"/>
</dbReference>
<dbReference type="Proteomes" id="UP000527324">
    <property type="component" value="Unassembled WGS sequence"/>
</dbReference>
<dbReference type="InterPro" id="IPR050683">
    <property type="entry name" value="Bact_Polysacc_Export_ATP-bd"/>
</dbReference>
<dbReference type="CDD" id="cd03220">
    <property type="entry name" value="ABC_KpsT_Wzt"/>
    <property type="match status" value="1"/>
</dbReference>
<dbReference type="GO" id="GO:0016020">
    <property type="term" value="C:membrane"/>
    <property type="evidence" value="ECO:0007669"/>
    <property type="project" value="InterPro"/>
</dbReference>
<keyword evidence="3" id="KW-0547">Nucleotide-binding</keyword>
<keyword evidence="4 6" id="KW-0067">ATP-binding</keyword>
<name>A0A7W9C8A1_9CAUL</name>
<dbReference type="EMBL" id="JACHOQ010000007">
    <property type="protein sequence ID" value="MBB5740810.1"/>
    <property type="molecule type" value="Genomic_DNA"/>
</dbReference>
<proteinExistence type="inferred from homology"/>
<dbReference type="InterPro" id="IPR003439">
    <property type="entry name" value="ABC_transporter-like_ATP-bd"/>
</dbReference>
<dbReference type="Pfam" id="PF00005">
    <property type="entry name" value="ABC_tran"/>
    <property type="match status" value="1"/>
</dbReference>
<organism evidence="6 7">
    <name type="scientific">Brevundimonas aurantiaca</name>
    <dbReference type="NCBI Taxonomy" id="74316"/>
    <lineage>
        <taxon>Bacteria</taxon>
        <taxon>Pseudomonadati</taxon>
        <taxon>Pseudomonadota</taxon>
        <taxon>Alphaproteobacteria</taxon>
        <taxon>Caulobacterales</taxon>
        <taxon>Caulobacteraceae</taxon>
        <taxon>Brevundimonas</taxon>
    </lineage>
</organism>
<reference evidence="6 7" key="1">
    <citation type="submission" date="2020-08" db="EMBL/GenBank/DDBJ databases">
        <title>Genomic Encyclopedia of Type Strains, Phase IV (KMG-IV): sequencing the most valuable type-strain genomes for metagenomic binning, comparative biology and taxonomic classification.</title>
        <authorList>
            <person name="Goeker M."/>
        </authorList>
    </citation>
    <scope>NUCLEOTIDE SEQUENCE [LARGE SCALE GENOMIC DNA]</scope>
    <source>
        <strain evidence="6 7">DSM 4731</strain>
    </source>
</reference>
<dbReference type="InterPro" id="IPR027417">
    <property type="entry name" value="P-loop_NTPase"/>
</dbReference>
<keyword evidence="7" id="KW-1185">Reference proteome</keyword>
<dbReference type="GO" id="GO:0140359">
    <property type="term" value="F:ABC-type transporter activity"/>
    <property type="evidence" value="ECO:0007669"/>
    <property type="project" value="InterPro"/>
</dbReference>
<comment type="caution">
    <text evidence="6">The sequence shown here is derived from an EMBL/GenBank/DDBJ whole genome shotgun (WGS) entry which is preliminary data.</text>
</comment>
<gene>
    <name evidence="6" type="ORF">GGQ93_002542</name>
</gene>
<dbReference type="GO" id="GO:0005524">
    <property type="term" value="F:ATP binding"/>
    <property type="evidence" value="ECO:0007669"/>
    <property type="project" value="UniProtKB-KW"/>
</dbReference>
<evidence type="ECO:0000256" key="1">
    <source>
        <dbReference type="ARBA" id="ARBA00005417"/>
    </source>
</evidence>
<dbReference type="PANTHER" id="PTHR46743:SF2">
    <property type="entry name" value="TEICHOIC ACIDS EXPORT ATP-BINDING PROTEIN TAGH"/>
    <property type="match status" value="1"/>
</dbReference>
<dbReference type="GO" id="GO:0016887">
    <property type="term" value="F:ATP hydrolysis activity"/>
    <property type="evidence" value="ECO:0007669"/>
    <property type="project" value="InterPro"/>
</dbReference>
<feature type="domain" description="ABC transporter" evidence="5">
    <location>
        <begin position="1"/>
        <end position="116"/>
    </location>
</feature>
<evidence type="ECO:0000256" key="4">
    <source>
        <dbReference type="ARBA" id="ARBA00022840"/>
    </source>
</evidence>
<dbReference type="AlphaFoldDB" id="A0A7W9C8A1"/>
<evidence type="ECO:0000256" key="3">
    <source>
        <dbReference type="ARBA" id="ARBA00022741"/>
    </source>
</evidence>
<evidence type="ECO:0000256" key="2">
    <source>
        <dbReference type="ARBA" id="ARBA00022448"/>
    </source>
</evidence>
<evidence type="ECO:0000259" key="5">
    <source>
        <dbReference type="Pfam" id="PF00005"/>
    </source>
</evidence>
<evidence type="ECO:0000313" key="6">
    <source>
        <dbReference type="EMBL" id="MBB5740810.1"/>
    </source>
</evidence>